<dbReference type="PANTHER" id="PTHR43316">
    <property type="entry name" value="HYDROLASE, HALOACID DELAHOGENASE-RELATED"/>
    <property type="match status" value="1"/>
</dbReference>
<dbReference type="GO" id="GO:0016791">
    <property type="term" value="F:phosphatase activity"/>
    <property type="evidence" value="ECO:0007669"/>
    <property type="project" value="UniProtKB-ARBA"/>
</dbReference>
<organism evidence="2 3">
    <name type="scientific">Pyrrhoderma noxium</name>
    <dbReference type="NCBI Taxonomy" id="2282107"/>
    <lineage>
        <taxon>Eukaryota</taxon>
        <taxon>Fungi</taxon>
        <taxon>Dikarya</taxon>
        <taxon>Basidiomycota</taxon>
        <taxon>Agaricomycotina</taxon>
        <taxon>Agaricomycetes</taxon>
        <taxon>Hymenochaetales</taxon>
        <taxon>Hymenochaetaceae</taxon>
        <taxon>Pyrrhoderma</taxon>
    </lineage>
</organism>
<reference evidence="2 3" key="1">
    <citation type="journal article" date="2017" name="Mol. Ecol.">
        <title>Comparative and population genomic landscape of Phellinus noxius: A hypervariable fungus causing root rot in trees.</title>
        <authorList>
            <person name="Chung C.L."/>
            <person name="Lee T.J."/>
            <person name="Akiba M."/>
            <person name="Lee H.H."/>
            <person name="Kuo T.H."/>
            <person name="Liu D."/>
            <person name="Ke H.M."/>
            <person name="Yokoi T."/>
            <person name="Roa M.B."/>
            <person name="Lu M.J."/>
            <person name="Chang Y.Y."/>
            <person name="Ann P.J."/>
            <person name="Tsai J.N."/>
            <person name="Chen C.Y."/>
            <person name="Tzean S.S."/>
            <person name="Ota Y."/>
            <person name="Hattori T."/>
            <person name="Sahashi N."/>
            <person name="Liou R.F."/>
            <person name="Kikuchi T."/>
            <person name="Tsai I.J."/>
        </authorList>
    </citation>
    <scope>NUCLEOTIDE SEQUENCE [LARGE SCALE GENOMIC DNA]</scope>
    <source>
        <strain evidence="2 3">FFPRI411160</strain>
    </source>
</reference>
<dbReference type="PRINTS" id="PR00413">
    <property type="entry name" value="HADHALOGNASE"/>
</dbReference>
<dbReference type="Gene3D" id="1.10.150.750">
    <property type="match status" value="1"/>
</dbReference>
<protein>
    <submittedName>
        <fullName evidence="2">Haloacid type II</fullName>
    </submittedName>
</protein>
<dbReference type="Pfam" id="PF00702">
    <property type="entry name" value="Hydrolase"/>
    <property type="match status" value="1"/>
</dbReference>
<dbReference type="InterPro" id="IPR006439">
    <property type="entry name" value="HAD-SF_hydro_IA"/>
</dbReference>
<keyword evidence="3" id="KW-1185">Reference proteome</keyword>
<comment type="caution">
    <text evidence="2">The sequence shown here is derived from an EMBL/GenBank/DDBJ whole genome shotgun (WGS) entry which is preliminary data.</text>
</comment>
<keyword evidence="1" id="KW-0378">Hydrolase</keyword>
<dbReference type="EMBL" id="NBII01000010">
    <property type="protein sequence ID" value="PAV15359.1"/>
    <property type="molecule type" value="Genomic_DNA"/>
</dbReference>
<evidence type="ECO:0000313" key="2">
    <source>
        <dbReference type="EMBL" id="PAV15359.1"/>
    </source>
</evidence>
<proteinExistence type="predicted"/>
<dbReference type="InterPro" id="IPR023214">
    <property type="entry name" value="HAD_sf"/>
</dbReference>
<evidence type="ECO:0000256" key="1">
    <source>
        <dbReference type="ARBA" id="ARBA00022801"/>
    </source>
</evidence>
<dbReference type="InterPro" id="IPR051540">
    <property type="entry name" value="S-2-haloacid_dehalogenase"/>
</dbReference>
<dbReference type="AlphaFoldDB" id="A0A286U756"/>
<dbReference type="InterPro" id="IPR036412">
    <property type="entry name" value="HAD-like_sf"/>
</dbReference>
<dbReference type="Proteomes" id="UP000217199">
    <property type="component" value="Unassembled WGS sequence"/>
</dbReference>
<accession>A0A286U756</accession>
<sequence length="242" mass="26773">MQPKTLAQFEALIFDVYGTLIDWEQGIYAALQTILIRANKSWSQDEALLAFHSVEKDLEAQNPGMLYNELLATIHKTLATRLGTSSTPDEDATFGLSISKWPAFLDTVAALAILKKYYKLVVLSNVDNKSFNTFTRPVLEAGGGTFDIVLTAEDIGSYKPDTANFKAVLKAIEDQFGIPKEKVLVTANSLYHDHGPANLLGISSSWIERDAHPKIGDLSLTTYDFHFKTLGEMAGEREKLSK</sequence>
<dbReference type="PANTHER" id="PTHR43316:SF9">
    <property type="entry name" value="ACID DEHALOGENASE, PUTATIVE (AFU_ORTHOLOGUE AFUA_6G14460)-RELATED"/>
    <property type="match status" value="1"/>
</dbReference>
<dbReference type="InParanoid" id="A0A286U756"/>
<dbReference type="Gene3D" id="3.40.50.1000">
    <property type="entry name" value="HAD superfamily/HAD-like"/>
    <property type="match status" value="1"/>
</dbReference>
<evidence type="ECO:0000313" key="3">
    <source>
        <dbReference type="Proteomes" id="UP000217199"/>
    </source>
</evidence>
<dbReference type="OrthoDB" id="20198at2759"/>
<name>A0A286U756_9AGAM</name>
<dbReference type="SUPFAM" id="SSF56784">
    <property type="entry name" value="HAD-like"/>
    <property type="match status" value="1"/>
</dbReference>
<gene>
    <name evidence="2" type="ORF">PNOK_0912200</name>
</gene>